<protein>
    <submittedName>
        <fullName evidence="2">Uncharacterized protein</fullName>
    </submittedName>
</protein>
<feature type="compositionally biased region" description="Polar residues" evidence="1">
    <location>
        <begin position="71"/>
        <end position="98"/>
    </location>
</feature>
<feature type="region of interest" description="Disordered" evidence="1">
    <location>
        <begin position="110"/>
        <end position="151"/>
    </location>
</feature>
<organism evidence="2 3">
    <name type="scientific">Crenichthys baileyi</name>
    <name type="common">White River springfish</name>
    <dbReference type="NCBI Taxonomy" id="28760"/>
    <lineage>
        <taxon>Eukaryota</taxon>
        <taxon>Metazoa</taxon>
        <taxon>Chordata</taxon>
        <taxon>Craniata</taxon>
        <taxon>Vertebrata</taxon>
        <taxon>Euteleostomi</taxon>
        <taxon>Actinopterygii</taxon>
        <taxon>Neopterygii</taxon>
        <taxon>Teleostei</taxon>
        <taxon>Neoteleostei</taxon>
        <taxon>Acanthomorphata</taxon>
        <taxon>Ovalentaria</taxon>
        <taxon>Atherinomorphae</taxon>
        <taxon>Cyprinodontiformes</taxon>
        <taxon>Goodeidae</taxon>
        <taxon>Crenichthys</taxon>
    </lineage>
</organism>
<feature type="compositionally biased region" description="Polar residues" evidence="1">
    <location>
        <begin position="52"/>
        <end position="62"/>
    </location>
</feature>
<dbReference type="AlphaFoldDB" id="A0AAV9RGR3"/>
<reference evidence="2 3" key="1">
    <citation type="submission" date="2021-06" db="EMBL/GenBank/DDBJ databases">
        <authorList>
            <person name="Palmer J.M."/>
        </authorList>
    </citation>
    <scope>NUCLEOTIDE SEQUENCE [LARGE SCALE GENOMIC DNA]</scope>
    <source>
        <strain evidence="2 3">MEX-2019</strain>
        <tissue evidence="2">Muscle</tissue>
    </source>
</reference>
<dbReference type="EMBL" id="JAHHUM010001838">
    <property type="protein sequence ID" value="KAK5608214.1"/>
    <property type="molecule type" value="Genomic_DNA"/>
</dbReference>
<name>A0AAV9RGR3_9TELE</name>
<evidence type="ECO:0000313" key="3">
    <source>
        <dbReference type="Proteomes" id="UP001311232"/>
    </source>
</evidence>
<evidence type="ECO:0000313" key="2">
    <source>
        <dbReference type="EMBL" id="KAK5608214.1"/>
    </source>
</evidence>
<keyword evidence="3" id="KW-1185">Reference proteome</keyword>
<accession>A0AAV9RGR3</accession>
<sequence>MIIRIQSGTTTHPQQSLREMWAVNIGTTSLKRHQEAGNTGISAEIKSRHQYGINSPSEQSPAGCTHPGPRSATNDTNTPHYRHCNNNPERNTNQLSSTVTTQLIQIHIQKGKACARASQVPAPGPTNQPRPSTTPQRRHPTATAARQQAGG</sequence>
<feature type="region of interest" description="Disordered" evidence="1">
    <location>
        <begin position="52"/>
        <end position="98"/>
    </location>
</feature>
<dbReference type="Proteomes" id="UP001311232">
    <property type="component" value="Unassembled WGS sequence"/>
</dbReference>
<gene>
    <name evidence="2" type="ORF">CRENBAI_002416</name>
</gene>
<evidence type="ECO:0000256" key="1">
    <source>
        <dbReference type="SAM" id="MobiDB-lite"/>
    </source>
</evidence>
<comment type="caution">
    <text evidence="2">The sequence shown here is derived from an EMBL/GenBank/DDBJ whole genome shotgun (WGS) entry which is preliminary data.</text>
</comment>
<proteinExistence type="predicted"/>